<dbReference type="InterPro" id="IPR019020">
    <property type="entry name" value="Cyt-c552/DMSO_Rdtase_haem-bd"/>
</dbReference>
<keyword evidence="5" id="KW-0408">Iron</keyword>
<gene>
    <name evidence="8" type="ORF">ETSY1_26510</name>
</gene>
<accession>W4LED6</accession>
<dbReference type="Gene3D" id="3.10.350.10">
    <property type="entry name" value="LysM domain"/>
    <property type="match status" value="1"/>
</dbReference>
<evidence type="ECO:0000256" key="2">
    <source>
        <dbReference type="ARBA" id="ARBA00022617"/>
    </source>
</evidence>
<evidence type="ECO:0000313" key="8">
    <source>
        <dbReference type="EMBL" id="ETW96463.1"/>
    </source>
</evidence>
<proteinExistence type="predicted"/>
<keyword evidence="4" id="KW-0249">Electron transport</keyword>
<dbReference type="HOGENOM" id="CLU_394181_0_0_7"/>
<dbReference type="SMART" id="SM00257">
    <property type="entry name" value="LysM"/>
    <property type="match status" value="1"/>
</dbReference>
<dbReference type="Pfam" id="PF09459">
    <property type="entry name" value="EB_dh"/>
    <property type="match status" value="1"/>
</dbReference>
<dbReference type="Proteomes" id="UP000019141">
    <property type="component" value="Unassembled WGS sequence"/>
</dbReference>
<reference evidence="8 9" key="1">
    <citation type="journal article" date="2014" name="Nature">
        <title>An environmental bacterial taxon with a large and distinct metabolic repertoire.</title>
        <authorList>
            <person name="Wilson M.C."/>
            <person name="Mori T."/>
            <person name="Ruckert C."/>
            <person name="Uria A.R."/>
            <person name="Helf M.J."/>
            <person name="Takada K."/>
            <person name="Gernert C."/>
            <person name="Steffens U.A."/>
            <person name="Heycke N."/>
            <person name="Schmitt S."/>
            <person name="Rinke C."/>
            <person name="Helfrich E.J."/>
            <person name="Brachmann A.O."/>
            <person name="Gurgui C."/>
            <person name="Wakimoto T."/>
            <person name="Kracht M."/>
            <person name="Crusemann M."/>
            <person name="Hentschel U."/>
            <person name="Abe I."/>
            <person name="Matsunaga S."/>
            <person name="Kalinowski J."/>
            <person name="Takeyama H."/>
            <person name="Piel J."/>
        </authorList>
    </citation>
    <scope>NUCLEOTIDE SEQUENCE [LARGE SCALE GENOMIC DNA]</scope>
    <source>
        <strain evidence="9">TSY1</strain>
    </source>
</reference>
<dbReference type="SUPFAM" id="SSF49344">
    <property type="entry name" value="CBD9-like"/>
    <property type="match status" value="1"/>
</dbReference>
<name>W4LED6_ENTF1</name>
<evidence type="ECO:0000313" key="9">
    <source>
        <dbReference type="Proteomes" id="UP000019141"/>
    </source>
</evidence>
<dbReference type="Gene3D" id="3.40.190.10">
    <property type="entry name" value="Periplasmic binding protein-like II"/>
    <property type="match status" value="2"/>
</dbReference>
<feature type="domain" description="LysM" evidence="7">
    <location>
        <begin position="37"/>
        <end position="86"/>
    </location>
</feature>
<dbReference type="PANTHER" id="PTHR35936">
    <property type="entry name" value="MEMBRANE-BOUND LYTIC MUREIN TRANSGLYCOSYLASE F"/>
    <property type="match status" value="1"/>
</dbReference>
<dbReference type="InterPro" id="IPR018392">
    <property type="entry name" value="LysM"/>
</dbReference>
<dbReference type="SUPFAM" id="SSF54106">
    <property type="entry name" value="LysM domain"/>
    <property type="match status" value="1"/>
</dbReference>
<evidence type="ECO:0000256" key="3">
    <source>
        <dbReference type="ARBA" id="ARBA00022723"/>
    </source>
</evidence>
<feature type="region of interest" description="Disordered" evidence="6">
    <location>
        <begin position="347"/>
        <end position="407"/>
    </location>
</feature>
<organism evidence="8 9">
    <name type="scientific">Entotheonella factor</name>
    <dbReference type="NCBI Taxonomy" id="1429438"/>
    <lineage>
        <taxon>Bacteria</taxon>
        <taxon>Pseudomonadati</taxon>
        <taxon>Nitrospinota/Tectimicrobiota group</taxon>
        <taxon>Candidatus Tectimicrobiota</taxon>
        <taxon>Candidatus Entotheonellia</taxon>
        <taxon>Candidatus Entotheonellales</taxon>
        <taxon>Candidatus Entotheonellaceae</taxon>
        <taxon>Candidatus Entotheonella</taxon>
    </lineage>
</organism>
<protein>
    <recommendedName>
        <fullName evidence="7">LysM domain-containing protein</fullName>
    </recommendedName>
</protein>
<dbReference type="PROSITE" id="PS51782">
    <property type="entry name" value="LYSM"/>
    <property type="match status" value="1"/>
</dbReference>
<comment type="caution">
    <text evidence="8">The sequence shown here is derived from an EMBL/GenBank/DDBJ whole genome shotgun (WGS) entry which is preliminary data.</text>
</comment>
<dbReference type="CDD" id="cd00118">
    <property type="entry name" value="LysM"/>
    <property type="match status" value="1"/>
</dbReference>
<dbReference type="EMBL" id="AZHW01000784">
    <property type="protein sequence ID" value="ETW96463.1"/>
    <property type="molecule type" value="Genomic_DNA"/>
</dbReference>
<dbReference type="Gene3D" id="2.60.40.1190">
    <property type="match status" value="1"/>
</dbReference>
<keyword evidence="3" id="KW-0479">Metal-binding</keyword>
<keyword evidence="1" id="KW-0813">Transport</keyword>
<dbReference type="AlphaFoldDB" id="W4LED6"/>
<evidence type="ECO:0000259" key="7">
    <source>
        <dbReference type="PROSITE" id="PS51782"/>
    </source>
</evidence>
<dbReference type="Pfam" id="PF01476">
    <property type="entry name" value="LysM"/>
    <property type="match status" value="1"/>
</dbReference>
<keyword evidence="2" id="KW-0349">Heme</keyword>
<keyword evidence="9" id="KW-1185">Reference proteome</keyword>
<evidence type="ECO:0000256" key="6">
    <source>
        <dbReference type="SAM" id="MobiDB-lite"/>
    </source>
</evidence>
<dbReference type="SUPFAM" id="SSF53850">
    <property type="entry name" value="Periplasmic binding protein-like II"/>
    <property type="match status" value="1"/>
</dbReference>
<dbReference type="GO" id="GO:0020037">
    <property type="term" value="F:heme binding"/>
    <property type="evidence" value="ECO:0007669"/>
    <property type="project" value="InterPro"/>
</dbReference>
<dbReference type="InterPro" id="IPR036779">
    <property type="entry name" value="LysM_dom_sf"/>
</dbReference>
<feature type="region of interest" description="Disordered" evidence="6">
    <location>
        <begin position="89"/>
        <end position="112"/>
    </location>
</feature>
<sequence length="699" mass="78023">MKRLHIPILSLSIVLFAGLLILRPEVTSAASHQSDITRYIVREGDSLSKIARQFYQDSRKWKIIFDANSELIKTPEVLQVGWSLRIPSLDDSPQPQPAQPVKAGPDQAAPPPKRTLVTRNLYPPFVHQSLPNQGMLTDIIQTAFETMNYKIEILFRPLGDGLSATREGRVTGTFPHAQESGSKDSFFASQPLYRVLIRGFVRVGNPLSFDTLNDLQGLVLCQPEGTSTSALQPLVTSNLITLDQSKSIDACFEALVNQKVDMVVVDEFGGRHALDRLGMVQQVCMLNQAVAIETLHLLFSKIAPQSRVVVYEFDQALRRLTADGTLKSITTRHLQSYYQTLPNALQECQTQPSQAPPAASLDTAPSAPSQTVQENAEKPAEAPALPPVRPSLTEQPTAELTRIVPLSTPNRQEGEFLTFAPPQRAPKQLELISLAVTEQPKIDGYAEEPIWQLAPAVTTLDASSQRQITLKSVHTADEIFFLVSFPDQAASETHQSWGWDDSVEAYKPMGDREDTFVFKWSMVGNQANLAFQNAEPHRADIWHWKALRTNPLGYADDKMHLLLPESHEQATVVESPIHGSLFLRRLADAGQGAYREYPVTTYKADYLPRFYPYQPEGSRADVRAKGVWHNNAWTLEFSRKMYTGNADDIKFDPGESYLFAVSCYEMGYGKLEPNLTQPLYYSGDAFDRLLLKVARGEEG</sequence>
<evidence type="ECO:0000256" key="5">
    <source>
        <dbReference type="ARBA" id="ARBA00023004"/>
    </source>
</evidence>
<dbReference type="PANTHER" id="PTHR35936:SF25">
    <property type="entry name" value="ABC TRANSPORTER SUBSTRATE-BINDING PROTEIN"/>
    <property type="match status" value="1"/>
</dbReference>
<evidence type="ECO:0000256" key="4">
    <source>
        <dbReference type="ARBA" id="ARBA00022982"/>
    </source>
</evidence>
<evidence type="ECO:0000256" key="1">
    <source>
        <dbReference type="ARBA" id="ARBA00022448"/>
    </source>
</evidence>
<dbReference type="GO" id="GO:0046872">
    <property type="term" value="F:metal ion binding"/>
    <property type="evidence" value="ECO:0007669"/>
    <property type="project" value="UniProtKB-KW"/>
</dbReference>